<feature type="domain" description="N-acetyltransferase" evidence="1">
    <location>
        <begin position="22"/>
        <end position="155"/>
    </location>
</feature>
<accession>A0A5Q2TRR7</accession>
<dbReference type="EMBL" id="CP045915">
    <property type="protein sequence ID" value="QGH36797.1"/>
    <property type="molecule type" value="Genomic_DNA"/>
</dbReference>
<dbReference type="KEGG" id="grc:GI584_23285"/>
<sequence>MSDMLVPLYNLGLYQPDTNKDWIIRKPLPPEKHLVVQWVREHFSEKWASECDVACSQTPASCLIAVQNGDILGFACFDVTYLNFFGPTGVVEEARGKGIGRALLLESLEDLKRRGYAYAIIGGAGPVDFYKKAVGAIEIPDSDNGAYKGMLQRKEDVQ</sequence>
<protein>
    <submittedName>
        <fullName evidence="2">GNAT family N-acetyltransferase</fullName>
    </submittedName>
</protein>
<evidence type="ECO:0000259" key="1">
    <source>
        <dbReference type="PROSITE" id="PS51186"/>
    </source>
</evidence>
<dbReference type="SUPFAM" id="SSF55729">
    <property type="entry name" value="Acyl-CoA N-acyltransferases (Nat)"/>
    <property type="match status" value="1"/>
</dbReference>
<dbReference type="Gene3D" id="3.40.630.30">
    <property type="match status" value="1"/>
</dbReference>
<reference evidence="2 3" key="1">
    <citation type="submission" date="2019-11" db="EMBL/GenBank/DDBJ databases">
        <title>Gracilibacillus salitolerans sp. nov., a moderate halophile isolated from a saline soil in northwest China.</title>
        <authorList>
            <person name="Gan L."/>
        </authorList>
    </citation>
    <scope>NUCLEOTIDE SEQUENCE [LARGE SCALE GENOMIC DNA]</scope>
    <source>
        <strain evidence="2 3">SCU50</strain>
    </source>
</reference>
<evidence type="ECO:0000313" key="2">
    <source>
        <dbReference type="EMBL" id="QGH36797.1"/>
    </source>
</evidence>
<name>A0A5Q2TRR7_9BACI</name>
<dbReference type="PROSITE" id="PS51186">
    <property type="entry name" value="GNAT"/>
    <property type="match status" value="1"/>
</dbReference>
<dbReference type="GO" id="GO:0016747">
    <property type="term" value="F:acyltransferase activity, transferring groups other than amino-acyl groups"/>
    <property type="evidence" value="ECO:0007669"/>
    <property type="project" value="InterPro"/>
</dbReference>
<dbReference type="Proteomes" id="UP000339690">
    <property type="component" value="Chromosome"/>
</dbReference>
<gene>
    <name evidence="2" type="ORF">GI584_23285</name>
</gene>
<evidence type="ECO:0000313" key="3">
    <source>
        <dbReference type="Proteomes" id="UP000339690"/>
    </source>
</evidence>
<organism evidence="2 3">
    <name type="scientific">Gracilibacillus salitolerans</name>
    <dbReference type="NCBI Taxonomy" id="2663022"/>
    <lineage>
        <taxon>Bacteria</taxon>
        <taxon>Bacillati</taxon>
        <taxon>Bacillota</taxon>
        <taxon>Bacilli</taxon>
        <taxon>Bacillales</taxon>
        <taxon>Bacillaceae</taxon>
        <taxon>Gracilibacillus</taxon>
    </lineage>
</organism>
<dbReference type="CDD" id="cd04301">
    <property type="entry name" value="NAT_SF"/>
    <property type="match status" value="1"/>
</dbReference>
<dbReference type="InterPro" id="IPR016181">
    <property type="entry name" value="Acyl_CoA_acyltransferase"/>
</dbReference>
<dbReference type="AlphaFoldDB" id="A0A5Q2TRR7"/>
<dbReference type="InterPro" id="IPR000182">
    <property type="entry name" value="GNAT_dom"/>
</dbReference>
<proteinExistence type="predicted"/>
<dbReference type="RefSeq" id="WP_153792807.1">
    <property type="nucleotide sequence ID" value="NZ_CP045915.1"/>
</dbReference>
<keyword evidence="3" id="KW-1185">Reference proteome</keyword>
<keyword evidence="2" id="KW-0808">Transferase</keyword>
<dbReference type="Pfam" id="PF00583">
    <property type="entry name" value="Acetyltransf_1"/>
    <property type="match status" value="1"/>
</dbReference>